<feature type="compositionally biased region" description="Basic and acidic residues" evidence="1">
    <location>
        <begin position="15"/>
        <end position="29"/>
    </location>
</feature>
<dbReference type="InterPro" id="IPR003615">
    <property type="entry name" value="HNH_nuc"/>
</dbReference>
<evidence type="ECO:0000313" key="4">
    <source>
        <dbReference type="Proteomes" id="UP000663850"/>
    </source>
</evidence>
<organism evidence="3 4">
    <name type="scientific">Rhizoctonia solani</name>
    <dbReference type="NCBI Taxonomy" id="456999"/>
    <lineage>
        <taxon>Eukaryota</taxon>
        <taxon>Fungi</taxon>
        <taxon>Dikarya</taxon>
        <taxon>Basidiomycota</taxon>
        <taxon>Agaricomycotina</taxon>
        <taxon>Agaricomycetes</taxon>
        <taxon>Cantharellales</taxon>
        <taxon>Ceratobasidiaceae</taxon>
        <taxon>Rhizoctonia</taxon>
    </lineage>
</organism>
<gene>
    <name evidence="3" type="ORF">RDB_LOCUS49989</name>
</gene>
<reference evidence="3" key="1">
    <citation type="submission" date="2021-01" db="EMBL/GenBank/DDBJ databases">
        <authorList>
            <person name="Kaushik A."/>
        </authorList>
    </citation>
    <scope>NUCLEOTIDE SEQUENCE</scope>
    <source>
        <strain evidence="3">Type strain: AG8-Rh-89/</strain>
    </source>
</reference>
<evidence type="ECO:0000259" key="2">
    <source>
        <dbReference type="Pfam" id="PF13391"/>
    </source>
</evidence>
<dbReference type="Proteomes" id="UP000663850">
    <property type="component" value="Unassembled WGS sequence"/>
</dbReference>
<feature type="region of interest" description="Disordered" evidence="1">
    <location>
        <begin position="1"/>
        <end position="43"/>
    </location>
</feature>
<feature type="domain" description="HNH nuclease" evidence="2">
    <location>
        <begin position="71"/>
        <end position="135"/>
    </location>
</feature>
<feature type="region of interest" description="Disordered" evidence="1">
    <location>
        <begin position="358"/>
        <end position="381"/>
    </location>
</feature>
<dbReference type="EMBL" id="CAJMWZ010002675">
    <property type="protein sequence ID" value="CAE6459818.1"/>
    <property type="molecule type" value="Genomic_DNA"/>
</dbReference>
<name>A0A8H3GNQ6_9AGAM</name>
<feature type="compositionally biased region" description="Basic and acidic residues" evidence="1">
    <location>
        <begin position="283"/>
        <end position="304"/>
    </location>
</feature>
<evidence type="ECO:0000256" key="1">
    <source>
        <dbReference type="SAM" id="MobiDB-lite"/>
    </source>
</evidence>
<protein>
    <recommendedName>
        <fullName evidence="2">HNH nuclease domain-containing protein</fullName>
    </recommendedName>
</protein>
<evidence type="ECO:0000313" key="3">
    <source>
        <dbReference type="EMBL" id="CAE6459818.1"/>
    </source>
</evidence>
<proteinExistence type="predicted"/>
<feature type="compositionally biased region" description="Polar residues" evidence="1">
    <location>
        <begin position="255"/>
        <end position="270"/>
    </location>
</feature>
<accession>A0A8H3GNQ6</accession>
<dbReference type="AlphaFoldDB" id="A0A8H3GNQ6"/>
<sequence length="381" mass="42724">MDPNDMQATPGLTEDPEHARNTDNTDRDPWYQPPAPGSNNNLSSRSNFSLTFIPPQAKLDLTAASPAGELCVISWRRSHVECSHILHRASKSSELKKLEFCWGCKPGHLDLDSANNMIWLSPELHKCFDDNHWALVPSLELLNSIRDATFNDAGRRTLPYFLTRYRAEPREYSFVQFQAVPVYHSPADSLPYSPFVICNVAKKDIRHRPEPQSPEALIDGYETLAGQMGLLERVRMCRKIYQTWMSRELPFSSNYLDPTNTLPTQTSQSNPSSDRGSRRSSRPTRDQSGSKESDSKAIDRDNGPRKWRKAQDSTVADSAPTLEEPWSVDDELDVPGGQRGDVTMPFWSKVGSWLRDVEGSVPATDPTFTGAAAEPMEGVSI</sequence>
<feature type="region of interest" description="Disordered" evidence="1">
    <location>
        <begin position="255"/>
        <end position="343"/>
    </location>
</feature>
<dbReference type="Pfam" id="PF13391">
    <property type="entry name" value="HNH_2"/>
    <property type="match status" value="1"/>
</dbReference>
<comment type="caution">
    <text evidence="3">The sequence shown here is derived from an EMBL/GenBank/DDBJ whole genome shotgun (WGS) entry which is preliminary data.</text>
</comment>